<dbReference type="OrthoDB" id="525353at2"/>
<dbReference type="PATRIC" id="fig|29343.3.peg.569"/>
<dbReference type="KEGG" id="ccel:CCDG5_0551"/>
<dbReference type="Proteomes" id="UP000032431">
    <property type="component" value="Chromosome I"/>
</dbReference>
<keyword evidence="2" id="KW-1185">Reference proteome</keyword>
<sequence length="295" mass="33249">MTESIMTAAVILNHNDNENTLRLAADFERFAAVGKTVVVDNSAGEGIEFLPGKKARLLKVPNCGYSAGNNKGLKLIDDEGGAKFVIISNPDIYVEENAINACIEFLNENPEYAIAAPRMCAADGTPHHLAAWHERTFLCDFAYSSGILSRIVGMCRECYPESYLQRPVADVDCVAGSFFVIRRDALRKIGDFDEHTFLYYEEDIIGFLLKRMGYKTALLGNYRYIHMEGSSVKKSMNYLKKYRILQKSRLYFHRKYLKTPLPLYLLLCLATALGTVEKALKTLYLRIKRGLQSGN</sequence>
<dbReference type="Gene3D" id="3.90.550.10">
    <property type="entry name" value="Spore Coat Polysaccharide Biosynthesis Protein SpsA, Chain A"/>
    <property type="match status" value="1"/>
</dbReference>
<dbReference type="InterPro" id="IPR029044">
    <property type="entry name" value="Nucleotide-diphossugar_trans"/>
</dbReference>
<organism evidence="1 2">
    <name type="scientific">[Clostridium] cellulosi</name>
    <dbReference type="NCBI Taxonomy" id="29343"/>
    <lineage>
        <taxon>Bacteria</taxon>
        <taxon>Bacillati</taxon>
        <taxon>Bacillota</taxon>
        <taxon>Clostridia</taxon>
        <taxon>Eubacteriales</taxon>
        <taxon>Oscillospiraceae</taxon>
        <taxon>Oscillospiraceae incertae sedis</taxon>
    </lineage>
</organism>
<dbReference type="PANTHER" id="PTHR43179">
    <property type="entry name" value="RHAMNOSYLTRANSFERASE WBBL"/>
    <property type="match status" value="1"/>
</dbReference>
<dbReference type="AlphaFoldDB" id="A0A078KMB9"/>
<accession>A0A078KMB9</accession>
<evidence type="ECO:0000313" key="2">
    <source>
        <dbReference type="Proteomes" id="UP000032431"/>
    </source>
</evidence>
<evidence type="ECO:0000313" key="1">
    <source>
        <dbReference type="EMBL" id="CDZ23682.1"/>
    </source>
</evidence>
<dbReference type="PANTHER" id="PTHR43179:SF10">
    <property type="entry name" value="GLYCOSYL TRANSFERASE"/>
    <property type="match status" value="1"/>
</dbReference>
<gene>
    <name evidence="1" type="ORF">CCDG5_0551</name>
</gene>
<dbReference type="STRING" id="29343.CCDG5_0551"/>
<name>A0A078KMB9_9FIRM</name>
<dbReference type="GO" id="GO:0016740">
    <property type="term" value="F:transferase activity"/>
    <property type="evidence" value="ECO:0007669"/>
    <property type="project" value="UniProtKB-KW"/>
</dbReference>
<proteinExistence type="predicted"/>
<protein>
    <submittedName>
        <fullName evidence="1">Putative glycosyl transferase</fullName>
    </submittedName>
</protein>
<keyword evidence="1" id="KW-0808">Transferase</keyword>
<dbReference type="EMBL" id="LM995447">
    <property type="protein sequence ID" value="CDZ23682.1"/>
    <property type="molecule type" value="Genomic_DNA"/>
</dbReference>
<dbReference type="SUPFAM" id="SSF53448">
    <property type="entry name" value="Nucleotide-diphospho-sugar transferases"/>
    <property type="match status" value="1"/>
</dbReference>
<dbReference type="HOGENOM" id="CLU_023845_6_1_9"/>
<reference evidence="2" key="1">
    <citation type="submission" date="2014-07" db="EMBL/GenBank/DDBJ databases">
        <authorList>
            <person name="Wibberg D."/>
        </authorList>
    </citation>
    <scope>NUCLEOTIDE SEQUENCE [LARGE SCALE GENOMIC DNA]</scope>
    <source>
        <strain evidence="2">DG5</strain>
    </source>
</reference>